<organism evidence="18 19">
    <name type="scientific">Zancudomyces culisetae</name>
    <name type="common">Gut fungus</name>
    <name type="synonym">Smittium culisetae</name>
    <dbReference type="NCBI Taxonomy" id="1213189"/>
    <lineage>
        <taxon>Eukaryota</taxon>
        <taxon>Fungi</taxon>
        <taxon>Fungi incertae sedis</taxon>
        <taxon>Zoopagomycota</taxon>
        <taxon>Kickxellomycotina</taxon>
        <taxon>Harpellomycetes</taxon>
        <taxon>Harpellales</taxon>
        <taxon>Legeriomycetaceae</taxon>
        <taxon>Zancudomyces</taxon>
    </lineage>
</organism>
<dbReference type="InterPro" id="IPR004154">
    <property type="entry name" value="Anticodon-bd"/>
</dbReference>
<dbReference type="CDD" id="cd00774">
    <property type="entry name" value="GlyRS-like_core"/>
    <property type="match status" value="1"/>
</dbReference>
<dbReference type="Proteomes" id="UP000188320">
    <property type="component" value="Unassembled WGS sequence"/>
</dbReference>
<evidence type="ECO:0000256" key="9">
    <source>
        <dbReference type="ARBA" id="ARBA00022840"/>
    </source>
</evidence>
<name>A0A1R1PY33_ZANCU</name>
<dbReference type="InterPro" id="IPR027031">
    <property type="entry name" value="Gly-tRNA_synthase/POLG2"/>
</dbReference>
<evidence type="ECO:0000259" key="17">
    <source>
        <dbReference type="PROSITE" id="PS51294"/>
    </source>
</evidence>
<feature type="domain" description="Myb-like" evidence="15">
    <location>
        <begin position="841"/>
        <end position="886"/>
    </location>
</feature>
<dbReference type="PRINTS" id="PR01043">
    <property type="entry name" value="TRNASYNTHGLY"/>
</dbReference>
<evidence type="ECO:0000256" key="1">
    <source>
        <dbReference type="ARBA" id="ARBA00004496"/>
    </source>
</evidence>
<feature type="domain" description="HTH myb-type" evidence="17">
    <location>
        <begin position="898"/>
        <end position="957"/>
    </location>
</feature>
<evidence type="ECO:0000256" key="10">
    <source>
        <dbReference type="ARBA" id="ARBA00022917"/>
    </source>
</evidence>
<proteinExistence type="inferred from homology"/>
<evidence type="ECO:0000256" key="3">
    <source>
        <dbReference type="ARBA" id="ARBA00011738"/>
    </source>
</evidence>
<dbReference type="Pfam" id="PF03129">
    <property type="entry name" value="HGTP_anticodon"/>
    <property type="match status" value="1"/>
</dbReference>
<dbReference type="Gene3D" id="3.30.720.200">
    <property type="match status" value="1"/>
</dbReference>
<dbReference type="SUPFAM" id="SSF46689">
    <property type="entry name" value="Homeodomain-like"/>
    <property type="match status" value="2"/>
</dbReference>
<evidence type="ECO:0000256" key="5">
    <source>
        <dbReference type="ARBA" id="ARBA00022490"/>
    </source>
</evidence>
<feature type="domain" description="HTH myb-type" evidence="17">
    <location>
        <begin position="721"/>
        <end position="776"/>
    </location>
</feature>
<dbReference type="Gene3D" id="3.30.40.230">
    <property type="match status" value="1"/>
</dbReference>
<keyword evidence="10" id="KW-0648">Protein biosynthesis</keyword>
<dbReference type="Gene3D" id="1.10.10.60">
    <property type="entry name" value="Homeodomain-like"/>
    <property type="match status" value="3"/>
</dbReference>
<comment type="similarity">
    <text evidence="2">Belongs to the class-II aminoacyl-tRNA synthetase family.</text>
</comment>
<evidence type="ECO:0000256" key="6">
    <source>
        <dbReference type="ARBA" id="ARBA00022598"/>
    </source>
</evidence>
<dbReference type="SUPFAM" id="SSF55681">
    <property type="entry name" value="Class II aaRS and biotin synthetases"/>
    <property type="match status" value="1"/>
</dbReference>
<dbReference type="GO" id="GO:0016740">
    <property type="term" value="F:transferase activity"/>
    <property type="evidence" value="ECO:0007669"/>
    <property type="project" value="UniProtKB-KW"/>
</dbReference>
<evidence type="ECO:0000256" key="11">
    <source>
        <dbReference type="ARBA" id="ARBA00023146"/>
    </source>
</evidence>
<keyword evidence="11" id="KW-0030">Aminoacyl-tRNA synthetase</keyword>
<dbReference type="SMART" id="SM00717">
    <property type="entry name" value="SANT"/>
    <property type="match status" value="4"/>
</dbReference>
<comment type="catalytic activity">
    <reaction evidence="13">
        <text>2 ATP + H(+) = P(1),P(4)-bis(5'-adenosyl) tetraphosphate + diphosphate</text>
        <dbReference type="Rhea" id="RHEA:34935"/>
        <dbReference type="ChEBI" id="CHEBI:15378"/>
        <dbReference type="ChEBI" id="CHEBI:30616"/>
        <dbReference type="ChEBI" id="CHEBI:33019"/>
        <dbReference type="ChEBI" id="CHEBI:58141"/>
    </reaction>
</comment>
<gene>
    <name evidence="18" type="ORF">AX774_g578</name>
</gene>
<dbReference type="FunFam" id="3.30.930.10:FF:000158">
    <property type="entry name" value="Glycyl-tRNA synthetase"/>
    <property type="match status" value="1"/>
</dbReference>
<dbReference type="FunFam" id="3.30.720.200:FF:000001">
    <property type="entry name" value="Glycine--tRNA ligase 2"/>
    <property type="match status" value="1"/>
</dbReference>
<protein>
    <recommendedName>
        <fullName evidence="4">glycine--tRNA ligase</fullName>
        <ecNumber evidence="4">6.1.1.14</ecNumber>
    </recommendedName>
    <alternativeName>
        <fullName evidence="12">Diadenosine tetraphosphate synthetase</fullName>
    </alternativeName>
</protein>
<dbReference type="GO" id="GO:0004820">
    <property type="term" value="F:glycine-tRNA ligase activity"/>
    <property type="evidence" value="ECO:0007669"/>
    <property type="project" value="UniProtKB-EC"/>
</dbReference>
<evidence type="ECO:0000256" key="7">
    <source>
        <dbReference type="ARBA" id="ARBA00022679"/>
    </source>
</evidence>
<comment type="subcellular location">
    <subcellularLocation>
        <location evidence="1">Cytoplasm</location>
    </subcellularLocation>
</comment>
<dbReference type="AlphaFoldDB" id="A0A1R1PY33"/>
<dbReference type="EC" id="6.1.1.14" evidence="4"/>
<evidence type="ECO:0000256" key="2">
    <source>
        <dbReference type="ARBA" id="ARBA00008226"/>
    </source>
</evidence>
<evidence type="ECO:0000256" key="4">
    <source>
        <dbReference type="ARBA" id="ARBA00012829"/>
    </source>
</evidence>
<dbReference type="SUPFAM" id="SSF52954">
    <property type="entry name" value="Class II aaRS ABD-related"/>
    <property type="match status" value="1"/>
</dbReference>
<dbReference type="GO" id="GO:0005524">
    <property type="term" value="F:ATP binding"/>
    <property type="evidence" value="ECO:0007669"/>
    <property type="project" value="UniProtKB-KW"/>
</dbReference>
<dbReference type="InterPro" id="IPR001005">
    <property type="entry name" value="SANT/Myb"/>
</dbReference>
<keyword evidence="7" id="KW-0808">Transferase</keyword>
<feature type="domain" description="Myb-like" evidence="15">
    <location>
        <begin position="898"/>
        <end position="953"/>
    </location>
</feature>
<evidence type="ECO:0000259" key="16">
    <source>
        <dbReference type="PROSITE" id="PS50862"/>
    </source>
</evidence>
<dbReference type="InterPro" id="IPR002315">
    <property type="entry name" value="tRNA-synt_gly"/>
</dbReference>
<evidence type="ECO:0000259" key="15">
    <source>
        <dbReference type="PROSITE" id="PS50090"/>
    </source>
</evidence>
<dbReference type="PROSITE" id="PS50862">
    <property type="entry name" value="AA_TRNA_LIGASE_II"/>
    <property type="match status" value="1"/>
</dbReference>
<dbReference type="InterPro" id="IPR006195">
    <property type="entry name" value="aa-tRNA-synth_II"/>
</dbReference>
<comment type="subunit">
    <text evidence="3">Homodimer.</text>
</comment>
<dbReference type="Gene3D" id="3.40.50.800">
    <property type="entry name" value="Anticodon-binding domain"/>
    <property type="match status" value="1"/>
</dbReference>
<dbReference type="PANTHER" id="PTHR10745:SF0">
    <property type="entry name" value="GLYCINE--TRNA LIGASE"/>
    <property type="match status" value="1"/>
</dbReference>
<dbReference type="EMBL" id="LSSK01000037">
    <property type="protein sequence ID" value="OMH85863.1"/>
    <property type="molecule type" value="Genomic_DNA"/>
</dbReference>
<keyword evidence="6 18" id="KW-0436">Ligase</keyword>
<evidence type="ECO:0000256" key="13">
    <source>
        <dbReference type="ARBA" id="ARBA00051967"/>
    </source>
</evidence>
<dbReference type="PROSITE" id="PS51294">
    <property type="entry name" value="HTH_MYB"/>
    <property type="match status" value="2"/>
</dbReference>
<dbReference type="GO" id="GO:0005739">
    <property type="term" value="C:mitochondrion"/>
    <property type="evidence" value="ECO:0007669"/>
    <property type="project" value="TreeGrafter"/>
</dbReference>
<dbReference type="OrthoDB" id="57698at2759"/>
<evidence type="ECO:0000256" key="14">
    <source>
        <dbReference type="SAM" id="MobiDB-lite"/>
    </source>
</evidence>
<evidence type="ECO:0000313" key="18">
    <source>
        <dbReference type="EMBL" id="OMH85863.1"/>
    </source>
</evidence>
<keyword evidence="5" id="KW-0963">Cytoplasm</keyword>
<keyword evidence="9" id="KW-0067">ATP-binding</keyword>
<reference evidence="19" key="1">
    <citation type="submission" date="2017-01" db="EMBL/GenBank/DDBJ databases">
        <authorList>
            <person name="Wang Y."/>
            <person name="White M."/>
            <person name="Kvist S."/>
            <person name="Moncalvo J.-M."/>
        </authorList>
    </citation>
    <scope>NUCLEOTIDE SEQUENCE [LARGE SCALE GENOMIC DNA]</scope>
    <source>
        <strain evidence="19">COL-18-3</strain>
    </source>
</reference>
<dbReference type="FunFam" id="3.30.930.10:FF:000010">
    <property type="entry name" value="Glycyl-tRNA synthetase 1"/>
    <property type="match status" value="1"/>
</dbReference>
<feature type="domain" description="Myb-like" evidence="15">
    <location>
        <begin position="721"/>
        <end position="772"/>
    </location>
</feature>
<dbReference type="NCBIfam" id="TIGR00389">
    <property type="entry name" value="glyS_dimeric"/>
    <property type="match status" value="1"/>
</dbReference>
<evidence type="ECO:0000256" key="12">
    <source>
        <dbReference type="ARBA" id="ARBA00030057"/>
    </source>
</evidence>
<dbReference type="InterPro" id="IPR033731">
    <property type="entry name" value="GlyRS-like_core"/>
</dbReference>
<evidence type="ECO:0000256" key="8">
    <source>
        <dbReference type="ARBA" id="ARBA00022741"/>
    </source>
</evidence>
<comment type="caution">
    <text evidence="18">The sequence shown here is derived from an EMBL/GenBank/DDBJ whole genome shotgun (WGS) entry which is preliminary data.</text>
</comment>
<keyword evidence="19" id="KW-1185">Reference proteome</keyword>
<sequence>MTKEFDRAVFESTLTKRFFYVPSFSIYGGVAGLYDYGPIGSVLQQNLINIWRKHFVIEEDMLEMDGAIITPSEVLKTSGHVEKFTDYMCRDVKTNEVFRADHLVEGILEMRIEESKLAKQAASGEGAGAEKAKKGGKGKVPKGAVVLSEEVEKKYEEILAQIDNFNGDQLGEIIKEYEIRNPATNNEVTEPVAFNLMFDSSIGPTGNLKGYLRPETAQAQFVNFQRLYEFNNKKMPFASAMVGKSFRNEISPRAGLLRVREFTMAEIEHYVDPLKKDHPKYEEVKEIHLNFLPAEVQESGSSTTVSMSIGEAVEKKIVNNQTLGYFLGRIYLFLAKIGIDETRLRFRQHMSNEMAHYATDCWDAEIKSSYGWVECVGCADRSAYDLTAHSRRTGVNLCAQEELEIPIVYDALVCVFNKRLFGPKFKQNAKKIQEALEALPQEQLAEIKKELDSAGKCSASLGLPEPVEITSDLLTIEMQNFKKSVREYTPNVIEPSFGIGRILYSLLEHSYYTRPDDASRTVFAFNPQISPIKCLVLPLLTGPAFSASLNHITKTLRSAGVAARIDDASSASIGRRYARNDELGIPFAITIDQLTVSENLVTLRERDSCQQIRANVDTIINIVIDIVNGKSSWEDVLKSHPTLSSDNLETHSENSSKKSQNPQDTKVAGTKPGNFYKRWTQEEKDEMVQLVKARLSIGEIAKKLGRTPQSIIFKLYTEDFEKAAKNGQWSKQEDLRLLELSEAVNKKNWGAVSNGIPGRNRHQCRSRYNYLYQLKKLYALDKESQKMIENIRYEDGSSIKHLFDMINLSIAEEGADEGENAELENAAMSREKEGEFRRFRNWTPESDKELLQLVEKHGEKWTKVASLMSGTPCSTIAVYSRYKTLQRAIKGKVVKIRKKHKPTSKWSAEDSEKLKNLVTESLEKEEIFSWKKISEKMGDRTSSQCRYRLYRILAPKSMFAPDLRVQ</sequence>
<dbReference type="FunFam" id="3.40.50.800:FF:000004">
    <property type="entry name" value="Glycine--tRNA ligase 2"/>
    <property type="match status" value="1"/>
</dbReference>
<dbReference type="InterPro" id="IPR017930">
    <property type="entry name" value="Myb_dom"/>
</dbReference>
<dbReference type="InterPro" id="IPR045864">
    <property type="entry name" value="aa-tRNA-synth_II/BPL/LPL"/>
</dbReference>
<dbReference type="Pfam" id="PF00249">
    <property type="entry name" value="Myb_DNA-binding"/>
    <property type="match status" value="3"/>
</dbReference>
<dbReference type="Gene3D" id="3.30.930.10">
    <property type="entry name" value="Bira Bifunctional Protein, Domain 2"/>
    <property type="match status" value="1"/>
</dbReference>
<dbReference type="InterPro" id="IPR036621">
    <property type="entry name" value="Anticodon-bd_dom_sf"/>
</dbReference>
<dbReference type="PROSITE" id="PS50090">
    <property type="entry name" value="MYB_LIKE"/>
    <property type="match status" value="3"/>
</dbReference>
<accession>A0A1R1PY33</accession>
<dbReference type="NCBIfam" id="NF003211">
    <property type="entry name" value="PRK04173.1"/>
    <property type="match status" value="1"/>
</dbReference>
<keyword evidence="8" id="KW-0547">Nucleotide-binding</keyword>
<evidence type="ECO:0000313" key="19">
    <source>
        <dbReference type="Proteomes" id="UP000188320"/>
    </source>
</evidence>
<feature type="domain" description="Aminoacyl-transfer RNA synthetases class-II family profile" evidence="16">
    <location>
        <begin position="155"/>
        <end position="515"/>
    </location>
</feature>
<dbReference type="PANTHER" id="PTHR10745">
    <property type="entry name" value="GLYCYL-TRNA SYNTHETASE/DNA POLYMERASE SUBUNIT GAMMA-2"/>
    <property type="match status" value="1"/>
</dbReference>
<feature type="region of interest" description="Disordered" evidence="14">
    <location>
        <begin position="642"/>
        <end position="673"/>
    </location>
</feature>
<dbReference type="InterPro" id="IPR009057">
    <property type="entry name" value="Homeodomain-like_sf"/>
</dbReference>
<dbReference type="GO" id="GO:0070150">
    <property type="term" value="P:mitochondrial glycyl-tRNA aminoacylation"/>
    <property type="evidence" value="ECO:0007669"/>
    <property type="project" value="TreeGrafter"/>
</dbReference>
<dbReference type="CDD" id="cd00167">
    <property type="entry name" value="SANT"/>
    <property type="match status" value="3"/>
</dbReference>